<dbReference type="Proteomes" id="UP000820818">
    <property type="component" value="Linkage Group LG6"/>
</dbReference>
<evidence type="ECO:0000256" key="1">
    <source>
        <dbReference type="SAM" id="MobiDB-lite"/>
    </source>
</evidence>
<feature type="region of interest" description="Disordered" evidence="1">
    <location>
        <begin position="153"/>
        <end position="193"/>
    </location>
</feature>
<gene>
    <name evidence="3" type="ORF">GHT06_017264</name>
</gene>
<name>A0AAD5KPM1_9CRUS</name>
<keyword evidence="2" id="KW-0472">Membrane</keyword>
<protein>
    <submittedName>
        <fullName evidence="3">Uncharacterized protein</fullName>
    </submittedName>
</protein>
<evidence type="ECO:0000256" key="2">
    <source>
        <dbReference type="SAM" id="Phobius"/>
    </source>
</evidence>
<keyword evidence="4" id="KW-1185">Reference proteome</keyword>
<dbReference type="EMBL" id="WJBH02000006">
    <property type="protein sequence ID" value="KAI9557436.1"/>
    <property type="molecule type" value="Genomic_DNA"/>
</dbReference>
<dbReference type="AlphaFoldDB" id="A0AAD5KPM1"/>
<sequence>MWKKGSYNVSNKQFDNNQLSVVLSADDQHGKTTSSDFLTVSLEKTEPSWNRLKWVLRIQEKLTIWLMSALFLIILVLIGVIIWLSVSIHLNNRDNVRTISTAMDLLISHKFKQNAKLEHYSADGIEMDFGERCGLSCAEILKATFDFTEDETTDSLKSSLPNRQYGTATIQPTSKESFPPPETGQRTKSCNDSDIFLEKALITKISENRSSENDSVEDSSDEEDKDTEITE</sequence>
<keyword evidence="2" id="KW-1133">Transmembrane helix</keyword>
<organism evidence="3 4">
    <name type="scientific">Daphnia sinensis</name>
    <dbReference type="NCBI Taxonomy" id="1820382"/>
    <lineage>
        <taxon>Eukaryota</taxon>
        <taxon>Metazoa</taxon>
        <taxon>Ecdysozoa</taxon>
        <taxon>Arthropoda</taxon>
        <taxon>Crustacea</taxon>
        <taxon>Branchiopoda</taxon>
        <taxon>Diplostraca</taxon>
        <taxon>Cladocera</taxon>
        <taxon>Anomopoda</taxon>
        <taxon>Daphniidae</taxon>
        <taxon>Daphnia</taxon>
        <taxon>Daphnia similis group</taxon>
    </lineage>
</organism>
<accession>A0AAD5KPM1</accession>
<feature type="transmembrane region" description="Helical" evidence="2">
    <location>
        <begin position="62"/>
        <end position="86"/>
    </location>
</feature>
<feature type="compositionally biased region" description="Polar residues" evidence="1">
    <location>
        <begin position="155"/>
        <end position="176"/>
    </location>
</feature>
<evidence type="ECO:0000313" key="4">
    <source>
        <dbReference type="Proteomes" id="UP000820818"/>
    </source>
</evidence>
<proteinExistence type="predicted"/>
<reference evidence="3 4" key="1">
    <citation type="submission" date="2022-05" db="EMBL/GenBank/DDBJ databases">
        <title>A multi-omics perspective on studying reproductive biology in Daphnia sinensis.</title>
        <authorList>
            <person name="Jia J."/>
        </authorList>
    </citation>
    <scope>NUCLEOTIDE SEQUENCE [LARGE SCALE GENOMIC DNA]</scope>
    <source>
        <strain evidence="3 4">WSL</strain>
    </source>
</reference>
<feature type="compositionally biased region" description="Acidic residues" evidence="1">
    <location>
        <begin position="214"/>
        <end position="231"/>
    </location>
</feature>
<keyword evidence="2" id="KW-0812">Transmembrane</keyword>
<feature type="region of interest" description="Disordered" evidence="1">
    <location>
        <begin position="206"/>
        <end position="231"/>
    </location>
</feature>
<comment type="caution">
    <text evidence="3">The sequence shown here is derived from an EMBL/GenBank/DDBJ whole genome shotgun (WGS) entry which is preliminary data.</text>
</comment>
<evidence type="ECO:0000313" key="3">
    <source>
        <dbReference type="EMBL" id="KAI9557436.1"/>
    </source>
</evidence>